<dbReference type="Pfam" id="PF01547">
    <property type="entry name" value="SBP_bac_1"/>
    <property type="match status" value="1"/>
</dbReference>
<evidence type="ECO:0000313" key="6">
    <source>
        <dbReference type="EMBL" id="SER68279.1"/>
    </source>
</evidence>
<evidence type="ECO:0000256" key="1">
    <source>
        <dbReference type="ARBA" id="ARBA00008520"/>
    </source>
</evidence>
<feature type="chain" id="PRO_5038923936" evidence="5">
    <location>
        <begin position="19"/>
        <end position="457"/>
    </location>
</feature>
<name>A0A1H9R890_9BACI</name>
<keyword evidence="7" id="KW-1185">Reference proteome</keyword>
<sequence>MKKSLYLLSALALTATLAACGDNVEENDANADNEMNNVNNNDMNEENNDLDEEEDNHNEEAADDDGETVTLTYARGADDTPANELLIEAFEEEHPHIEIDMMDLPNDTGDQHDHYVTSLSAQDSEIDVFDADVIWPAEFAQADYVMELDRFIEQDDIDMDEYFPGTVEAGNFDGRQWAMPKFSDAGVLYYRTDILDEAPATWEELIEVAEESQGEADTSYSYLMQGDQYEGLVTNAIEFIAAYGGEVVDDENNVVIESDETIRGLEVMAEIYQADFVPNNINSFQEPETDNAFVEGESVMARNWPYMQSIVNDEEQSQVAGDVEIAALPEGDETAAATLGGWQTMINRYSEHPEEAWELVKFMTGEEGQKITAIEGGSPPTLEHLYEDDEVQEASELFADPEFVETLQNAVPRPVSPIYPELSDIMQIEISRAMAGDISPEEAAQNMQEDMEAAMED</sequence>
<keyword evidence="2" id="KW-0813">Transport</keyword>
<dbReference type="CDD" id="cd14750">
    <property type="entry name" value="PBP2_TMBP"/>
    <property type="match status" value="1"/>
</dbReference>
<evidence type="ECO:0000256" key="4">
    <source>
        <dbReference type="SAM" id="MobiDB-lite"/>
    </source>
</evidence>
<evidence type="ECO:0000256" key="2">
    <source>
        <dbReference type="ARBA" id="ARBA00022448"/>
    </source>
</evidence>
<proteinExistence type="inferred from homology"/>
<dbReference type="PANTHER" id="PTHR30061:SF50">
    <property type="entry name" value="MALTOSE_MALTODEXTRIN-BINDING PERIPLASMIC PROTEIN"/>
    <property type="match status" value="1"/>
</dbReference>
<keyword evidence="3 5" id="KW-0732">Signal</keyword>
<dbReference type="PANTHER" id="PTHR30061">
    <property type="entry name" value="MALTOSE-BINDING PERIPLASMIC PROTEIN"/>
    <property type="match status" value="1"/>
</dbReference>
<dbReference type="STRING" id="1464123.SAMN05444126_10444"/>
<dbReference type="GO" id="GO:1901982">
    <property type="term" value="F:maltose binding"/>
    <property type="evidence" value="ECO:0007669"/>
    <property type="project" value="TreeGrafter"/>
</dbReference>
<feature type="compositionally biased region" description="Low complexity" evidence="4">
    <location>
        <begin position="32"/>
        <end position="42"/>
    </location>
</feature>
<dbReference type="Gene3D" id="3.40.190.10">
    <property type="entry name" value="Periplasmic binding protein-like II"/>
    <property type="match status" value="2"/>
</dbReference>
<reference evidence="7" key="1">
    <citation type="submission" date="2016-10" db="EMBL/GenBank/DDBJ databases">
        <authorList>
            <person name="de Groot N.N."/>
        </authorList>
    </citation>
    <scope>NUCLEOTIDE SEQUENCE [LARGE SCALE GENOMIC DNA]</scope>
    <source>
        <strain evidence="7">10nlg</strain>
    </source>
</reference>
<feature type="compositionally biased region" description="Acidic residues" evidence="4">
    <location>
        <begin position="43"/>
        <end position="67"/>
    </location>
</feature>
<dbReference type="EMBL" id="FOGV01000004">
    <property type="protein sequence ID" value="SER68279.1"/>
    <property type="molecule type" value="Genomic_DNA"/>
</dbReference>
<evidence type="ECO:0000256" key="5">
    <source>
        <dbReference type="SAM" id="SignalP"/>
    </source>
</evidence>
<dbReference type="AlphaFoldDB" id="A0A1H9R890"/>
<evidence type="ECO:0000313" key="7">
    <source>
        <dbReference type="Proteomes" id="UP000199318"/>
    </source>
</evidence>
<dbReference type="RefSeq" id="WP_342737603.1">
    <property type="nucleotide sequence ID" value="NZ_FOGV01000004.1"/>
</dbReference>
<dbReference type="InterPro" id="IPR006059">
    <property type="entry name" value="SBP"/>
</dbReference>
<dbReference type="SUPFAM" id="SSF53850">
    <property type="entry name" value="Periplasmic binding protein-like II"/>
    <property type="match status" value="1"/>
</dbReference>
<comment type="similarity">
    <text evidence="1">Belongs to the bacterial solute-binding protein 1 family.</text>
</comment>
<dbReference type="GO" id="GO:0015768">
    <property type="term" value="P:maltose transport"/>
    <property type="evidence" value="ECO:0007669"/>
    <property type="project" value="TreeGrafter"/>
</dbReference>
<keyword evidence="6" id="KW-0762">Sugar transport</keyword>
<evidence type="ECO:0000256" key="3">
    <source>
        <dbReference type="ARBA" id="ARBA00022729"/>
    </source>
</evidence>
<dbReference type="Proteomes" id="UP000199318">
    <property type="component" value="Unassembled WGS sequence"/>
</dbReference>
<accession>A0A1H9R890</accession>
<gene>
    <name evidence="6" type="ORF">SAMN05444126_10444</name>
</gene>
<feature type="region of interest" description="Disordered" evidence="4">
    <location>
        <begin position="28"/>
        <end position="68"/>
    </location>
</feature>
<dbReference type="PROSITE" id="PS51257">
    <property type="entry name" value="PROKAR_LIPOPROTEIN"/>
    <property type="match status" value="1"/>
</dbReference>
<comment type="caution">
    <text evidence="6">The sequence shown here is derived from an EMBL/GenBank/DDBJ whole genome shotgun (WGS) entry which is preliminary data.</text>
</comment>
<dbReference type="GO" id="GO:0055052">
    <property type="term" value="C:ATP-binding cassette (ABC) transporter complex, substrate-binding subunit-containing"/>
    <property type="evidence" value="ECO:0007669"/>
    <property type="project" value="TreeGrafter"/>
</dbReference>
<protein>
    <submittedName>
        <fullName evidence="6">Multiple sugar transport system substrate-binding protein</fullName>
    </submittedName>
</protein>
<organism evidence="6 7">
    <name type="scientific">Salisediminibacterium halotolerans</name>
    <dbReference type="NCBI Taxonomy" id="517425"/>
    <lineage>
        <taxon>Bacteria</taxon>
        <taxon>Bacillati</taxon>
        <taxon>Bacillota</taxon>
        <taxon>Bacilli</taxon>
        <taxon>Bacillales</taxon>
        <taxon>Bacillaceae</taxon>
        <taxon>Salisediminibacterium</taxon>
    </lineage>
</organism>
<dbReference type="GO" id="GO:0042956">
    <property type="term" value="P:maltodextrin transmembrane transport"/>
    <property type="evidence" value="ECO:0007669"/>
    <property type="project" value="TreeGrafter"/>
</dbReference>
<feature type="signal peptide" evidence="5">
    <location>
        <begin position="1"/>
        <end position="18"/>
    </location>
</feature>